<gene>
    <name evidence="1" type="ORF">Goshw_027208</name>
</gene>
<dbReference type="OrthoDB" id="998371at2759"/>
<evidence type="ECO:0000313" key="1">
    <source>
        <dbReference type="EMBL" id="MBA0867105.1"/>
    </source>
</evidence>
<reference evidence="1 2" key="1">
    <citation type="journal article" date="2019" name="Genome Biol. Evol.">
        <title>Insights into the evolution of the New World diploid cottons (Gossypium, subgenus Houzingenia) based on genome sequencing.</title>
        <authorList>
            <person name="Grover C.E."/>
            <person name="Arick M.A. 2nd"/>
            <person name="Thrash A."/>
            <person name="Conover J.L."/>
            <person name="Sanders W.S."/>
            <person name="Peterson D.G."/>
            <person name="Frelichowski J.E."/>
            <person name="Scheffler J.A."/>
            <person name="Scheffler B.E."/>
            <person name="Wendel J.F."/>
        </authorList>
    </citation>
    <scope>NUCLEOTIDE SEQUENCE [LARGE SCALE GENOMIC DNA]</scope>
    <source>
        <strain evidence="1">1</strain>
        <tissue evidence="1">Leaf</tissue>
    </source>
</reference>
<dbReference type="AlphaFoldDB" id="A0A7J9M7K5"/>
<protein>
    <submittedName>
        <fullName evidence="1">Uncharacterized protein</fullName>
    </submittedName>
</protein>
<proteinExistence type="predicted"/>
<comment type="caution">
    <text evidence="1">The sequence shown here is derived from an EMBL/GenBank/DDBJ whole genome shotgun (WGS) entry which is preliminary data.</text>
</comment>
<name>A0A7J9M7K5_GOSSC</name>
<dbReference type="EMBL" id="JABFAF010000009">
    <property type="protein sequence ID" value="MBA0867105.1"/>
    <property type="molecule type" value="Genomic_DNA"/>
</dbReference>
<keyword evidence="2" id="KW-1185">Reference proteome</keyword>
<sequence length="103" mass="12321">MSRLPLFDMVLGRIVLGVGLEIRPFFMPLKIVLHQQRSSQLVAWTIILKEHICCIDWLEDMIRVLDKRATIDLMTTLWNNWNKRNNFIFHGKEEEEQVVWDRA</sequence>
<dbReference type="Proteomes" id="UP000593576">
    <property type="component" value="Unassembled WGS sequence"/>
</dbReference>
<accession>A0A7J9M7K5</accession>
<organism evidence="1 2">
    <name type="scientific">Gossypium schwendimanii</name>
    <name type="common">Cotton</name>
    <dbReference type="NCBI Taxonomy" id="34291"/>
    <lineage>
        <taxon>Eukaryota</taxon>
        <taxon>Viridiplantae</taxon>
        <taxon>Streptophyta</taxon>
        <taxon>Embryophyta</taxon>
        <taxon>Tracheophyta</taxon>
        <taxon>Spermatophyta</taxon>
        <taxon>Magnoliopsida</taxon>
        <taxon>eudicotyledons</taxon>
        <taxon>Gunneridae</taxon>
        <taxon>Pentapetalae</taxon>
        <taxon>rosids</taxon>
        <taxon>malvids</taxon>
        <taxon>Malvales</taxon>
        <taxon>Malvaceae</taxon>
        <taxon>Malvoideae</taxon>
        <taxon>Gossypium</taxon>
    </lineage>
</organism>
<evidence type="ECO:0000313" key="2">
    <source>
        <dbReference type="Proteomes" id="UP000593576"/>
    </source>
</evidence>